<comment type="subcellular location">
    <subcellularLocation>
        <location evidence="1">Cell membrane</location>
        <topology evidence="1">Multi-pass membrane protein</topology>
    </subcellularLocation>
</comment>
<gene>
    <name evidence="10" type="ORF">HDF09_001896</name>
</gene>
<evidence type="ECO:0000259" key="8">
    <source>
        <dbReference type="Pfam" id="PF02706"/>
    </source>
</evidence>
<dbReference type="PANTHER" id="PTHR32309">
    <property type="entry name" value="TYROSINE-PROTEIN KINASE"/>
    <property type="match status" value="1"/>
</dbReference>
<name>A0A7W8IHM3_9BACT</name>
<evidence type="ECO:0000256" key="1">
    <source>
        <dbReference type="ARBA" id="ARBA00004651"/>
    </source>
</evidence>
<dbReference type="EMBL" id="JACHDY010000002">
    <property type="protein sequence ID" value="MBB5317227.1"/>
    <property type="molecule type" value="Genomic_DNA"/>
</dbReference>
<dbReference type="PANTHER" id="PTHR32309:SF13">
    <property type="entry name" value="FERRIC ENTEROBACTIN TRANSPORT PROTEIN FEPE"/>
    <property type="match status" value="1"/>
</dbReference>
<evidence type="ECO:0000259" key="9">
    <source>
        <dbReference type="Pfam" id="PF13807"/>
    </source>
</evidence>
<dbReference type="Proteomes" id="UP000568106">
    <property type="component" value="Unassembled WGS sequence"/>
</dbReference>
<keyword evidence="11" id="KW-1185">Reference proteome</keyword>
<protein>
    <submittedName>
        <fullName evidence="10">Uncharacterized protein involved in exopolysaccharide biosynthesis</fullName>
    </submittedName>
</protein>
<comment type="caution">
    <text evidence="10">The sequence shown here is derived from an EMBL/GenBank/DDBJ whole genome shotgun (WGS) entry which is preliminary data.</text>
</comment>
<evidence type="ECO:0000313" key="11">
    <source>
        <dbReference type="Proteomes" id="UP000568106"/>
    </source>
</evidence>
<dbReference type="GO" id="GO:0004713">
    <property type="term" value="F:protein tyrosine kinase activity"/>
    <property type="evidence" value="ECO:0007669"/>
    <property type="project" value="TreeGrafter"/>
</dbReference>
<keyword evidence="5 7" id="KW-0472">Membrane</keyword>
<keyword evidence="2" id="KW-1003">Cell membrane</keyword>
<evidence type="ECO:0000313" key="10">
    <source>
        <dbReference type="EMBL" id="MBB5317227.1"/>
    </source>
</evidence>
<dbReference type="InterPro" id="IPR050445">
    <property type="entry name" value="Bact_polysacc_biosynth/exp"/>
</dbReference>
<sequence length="416" mass="45606">MSNPTMSSRLDRPSSLYQPEESFSEPADRRIDFLSALVILAKRRRLLAVCTLGGLILGVILSFVLKPTYTATATILPPQQSTSSAAAFIGQFGSLIGGSGLGGGLGLKNPADMYIGMLEGHTISDHVIASCNLKDLYKTKYLEDARVMLRRHVTFETGKDNLIHLSVKDGDPNRASQIANSYLDQLYNLNSELATGEAAQRRTFYAQRLAEEKAALSDAEIALRNTQQKTGLIQLSGQAVSIINSIAQARAQLASREVELQSLRTYATQENPDAIRLQEEISALRSNLVNLENSQRAIQPGDIQLPAGQVPEAALQYERQTRELKYHVTLYELLSRQSEAAKLDEAKSAPVIQVVDHATPPDKKSGPPRTLITVGCAFLGLVISSLWCFLCASLERMKLIPEQAQKLNDLKSALRF</sequence>
<evidence type="ECO:0000256" key="7">
    <source>
        <dbReference type="SAM" id="Phobius"/>
    </source>
</evidence>
<feature type="transmembrane region" description="Helical" evidence="7">
    <location>
        <begin position="46"/>
        <end position="65"/>
    </location>
</feature>
<dbReference type="Pfam" id="PF13807">
    <property type="entry name" value="GNVR"/>
    <property type="match status" value="1"/>
</dbReference>
<feature type="transmembrane region" description="Helical" evidence="7">
    <location>
        <begin position="371"/>
        <end position="392"/>
    </location>
</feature>
<dbReference type="InterPro" id="IPR032807">
    <property type="entry name" value="GNVR"/>
</dbReference>
<feature type="domain" description="Tyrosine-protein kinase G-rich" evidence="9">
    <location>
        <begin position="319"/>
        <end position="390"/>
    </location>
</feature>
<accession>A0A7W8IHM3</accession>
<organism evidence="10 11">
    <name type="scientific">Tunturiibacter empetritectus</name>
    <dbReference type="NCBI Taxonomy" id="3069691"/>
    <lineage>
        <taxon>Bacteria</taxon>
        <taxon>Pseudomonadati</taxon>
        <taxon>Acidobacteriota</taxon>
        <taxon>Terriglobia</taxon>
        <taxon>Terriglobales</taxon>
        <taxon>Acidobacteriaceae</taxon>
        <taxon>Tunturiibacter</taxon>
    </lineage>
</organism>
<proteinExistence type="predicted"/>
<feature type="region of interest" description="Disordered" evidence="6">
    <location>
        <begin position="1"/>
        <end position="21"/>
    </location>
</feature>
<evidence type="ECO:0000256" key="6">
    <source>
        <dbReference type="SAM" id="MobiDB-lite"/>
    </source>
</evidence>
<evidence type="ECO:0000256" key="3">
    <source>
        <dbReference type="ARBA" id="ARBA00022692"/>
    </source>
</evidence>
<dbReference type="GO" id="GO:0005886">
    <property type="term" value="C:plasma membrane"/>
    <property type="evidence" value="ECO:0007669"/>
    <property type="project" value="UniProtKB-SubCell"/>
</dbReference>
<dbReference type="Pfam" id="PF02706">
    <property type="entry name" value="Wzz"/>
    <property type="match status" value="1"/>
</dbReference>
<keyword evidence="4 7" id="KW-1133">Transmembrane helix</keyword>
<evidence type="ECO:0000256" key="2">
    <source>
        <dbReference type="ARBA" id="ARBA00022475"/>
    </source>
</evidence>
<evidence type="ECO:0000256" key="4">
    <source>
        <dbReference type="ARBA" id="ARBA00022989"/>
    </source>
</evidence>
<feature type="domain" description="Polysaccharide chain length determinant N-terminal" evidence="8">
    <location>
        <begin position="30"/>
        <end position="94"/>
    </location>
</feature>
<dbReference type="AlphaFoldDB" id="A0A7W8IHM3"/>
<keyword evidence="3 7" id="KW-0812">Transmembrane</keyword>
<reference evidence="10" key="1">
    <citation type="submission" date="2020-08" db="EMBL/GenBank/DDBJ databases">
        <title>Genomic Encyclopedia of Type Strains, Phase IV (KMG-V): Genome sequencing to study the core and pangenomes of soil and plant-associated prokaryotes.</title>
        <authorList>
            <person name="Whitman W."/>
        </authorList>
    </citation>
    <scope>NUCLEOTIDE SEQUENCE [LARGE SCALE GENOMIC DNA]</scope>
    <source>
        <strain evidence="10">M8UP27</strain>
    </source>
</reference>
<dbReference type="InterPro" id="IPR003856">
    <property type="entry name" value="LPS_length_determ_N"/>
</dbReference>
<evidence type="ECO:0000256" key="5">
    <source>
        <dbReference type="ARBA" id="ARBA00023136"/>
    </source>
</evidence>